<dbReference type="Proteomes" id="UP000718593">
    <property type="component" value="Unassembled WGS sequence"/>
</dbReference>
<dbReference type="EMBL" id="JABZMI010000006">
    <property type="protein sequence ID" value="MBF1163584.1"/>
    <property type="molecule type" value="Genomic_DNA"/>
</dbReference>
<dbReference type="AlphaFoldDB" id="A0A930BQB2"/>
<feature type="chain" id="PRO_5036783445" evidence="1">
    <location>
        <begin position="21"/>
        <end position="65"/>
    </location>
</feature>
<evidence type="ECO:0000313" key="2">
    <source>
        <dbReference type="EMBL" id="MBF1163584.1"/>
    </source>
</evidence>
<keyword evidence="1" id="KW-0732">Signal</keyword>
<sequence length="65" mass="7323">MLIRQLSLLVLLLASAAASGEPAPWYWWVSQLDGTRVCNQTPLGEGWIQEPTPFKDARCRIPLTR</sequence>
<accession>A0A930BQB2</accession>
<evidence type="ECO:0000256" key="1">
    <source>
        <dbReference type="SAM" id="SignalP"/>
    </source>
</evidence>
<organism evidence="2 3">
    <name type="scientific">Dechloromonas agitata</name>
    <dbReference type="NCBI Taxonomy" id="73030"/>
    <lineage>
        <taxon>Bacteria</taxon>
        <taxon>Pseudomonadati</taxon>
        <taxon>Pseudomonadota</taxon>
        <taxon>Betaproteobacteria</taxon>
        <taxon>Rhodocyclales</taxon>
        <taxon>Azonexaceae</taxon>
        <taxon>Dechloromonas</taxon>
    </lineage>
</organism>
<comment type="caution">
    <text evidence="2">The sequence shown here is derived from an EMBL/GenBank/DDBJ whole genome shotgun (WGS) entry which is preliminary data.</text>
</comment>
<gene>
    <name evidence="2" type="ORF">HXL68_00940</name>
</gene>
<protein>
    <submittedName>
        <fullName evidence="2">Uncharacterized protein</fullName>
    </submittedName>
</protein>
<proteinExistence type="predicted"/>
<name>A0A930BQB2_9RHOO</name>
<feature type="signal peptide" evidence="1">
    <location>
        <begin position="1"/>
        <end position="20"/>
    </location>
</feature>
<evidence type="ECO:0000313" key="3">
    <source>
        <dbReference type="Proteomes" id="UP000718593"/>
    </source>
</evidence>
<reference evidence="2" key="1">
    <citation type="submission" date="2020-04" db="EMBL/GenBank/DDBJ databases">
        <title>Deep metagenomics examines the oral microbiome during advanced dental caries in children, revealing novel taxa and co-occurrences with host molecules.</title>
        <authorList>
            <person name="Baker J.L."/>
            <person name="Morton J.T."/>
            <person name="Dinis M."/>
            <person name="Alvarez R."/>
            <person name="Tran N.C."/>
            <person name="Knight R."/>
            <person name="Edlund A."/>
        </authorList>
    </citation>
    <scope>NUCLEOTIDE SEQUENCE</scope>
    <source>
        <strain evidence="2">JCVI_32_bin.24</strain>
    </source>
</reference>